<evidence type="ECO:0000256" key="3">
    <source>
        <dbReference type="ARBA" id="ARBA00037882"/>
    </source>
</evidence>
<accession>A0AAJ1TMG6</accession>
<dbReference type="SUPFAM" id="SSF109854">
    <property type="entry name" value="DinB/YfiT-like putative metalloenzymes"/>
    <property type="match status" value="1"/>
</dbReference>
<evidence type="ECO:0000259" key="4">
    <source>
        <dbReference type="Pfam" id="PF03781"/>
    </source>
</evidence>
<dbReference type="InterPro" id="IPR042095">
    <property type="entry name" value="SUMF_sf"/>
</dbReference>
<dbReference type="InterPro" id="IPR051043">
    <property type="entry name" value="Sulfatase_Mod_Factor_Kinase"/>
</dbReference>
<feature type="domain" description="Sulfatase-modifying factor enzyme-like" evidence="4">
    <location>
        <begin position="158"/>
        <end position="420"/>
    </location>
</feature>
<evidence type="ECO:0000259" key="5">
    <source>
        <dbReference type="Pfam" id="PF12867"/>
    </source>
</evidence>
<dbReference type="InterPro" id="IPR016187">
    <property type="entry name" value="CTDL_fold"/>
</dbReference>
<dbReference type="Gene3D" id="3.90.1580.10">
    <property type="entry name" value="paralog of FGE (formylglycine-generating enzyme)"/>
    <property type="match status" value="1"/>
</dbReference>
<evidence type="ECO:0000313" key="6">
    <source>
        <dbReference type="EMBL" id="MDQ0543416.1"/>
    </source>
</evidence>
<dbReference type="InterPro" id="IPR034660">
    <property type="entry name" value="DinB/YfiT-like"/>
</dbReference>
<dbReference type="EC" id="1.14.99.50" evidence="6"/>
<dbReference type="EMBL" id="JAUSWL010000003">
    <property type="protein sequence ID" value="MDQ0543416.1"/>
    <property type="molecule type" value="Genomic_DNA"/>
</dbReference>
<dbReference type="NCBIfam" id="TIGR04373">
    <property type="entry name" value="egtB_X_signatur"/>
    <property type="match status" value="1"/>
</dbReference>
<dbReference type="NCBIfam" id="NF041186">
    <property type="entry name" value="SenA"/>
    <property type="match status" value="1"/>
</dbReference>
<dbReference type="Pfam" id="PF12867">
    <property type="entry name" value="DinB_2"/>
    <property type="match status" value="1"/>
</dbReference>
<dbReference type="PANTHER" id="PTHR23150">
    <property type="entry name" value="SULFATASE MODIFYING FACTOR 1, 2"/>
    <property type="match status" value="1"/>
</dbReference>
<sequence length="422" mass="47212">MLQDARARTLELVAGLDRERLMGPQLDIVNPLLWEIGHLAWFHEHFILRGLDGQPPLMSEADGLYDSARVPHGTRWSIPLPPLVDTLAYMASVHDALVRRLAGREPTPQEAELYQLVTYHEDMHDEAFTYSRQTLGYPAPTFAVSTSARAAGSGPWPGDVPVSGGIWRLGSEPGDGFVFDNEKWAHPVPVTPFRIARAPVTNAEFAAFVTDGGYREAAYWDPEGAKWREGCRAEHPVYWTRRGAREWTVRRFDREEPLAPDQPVIHVNWHEANAYCRWAGRRLPTEAEWEAAAAGAPALPDTLSETKRAYPWGVEVPTPELANLDGGHLGCVDVAAHPEGDSAWGCRQMIGNVWEWTASPFLPFPGFAPDAYKEYSEPAFGTRKVLRGGAWVTRSRMVDNAYRNFFGPERRDVFAGFRTVAL</sequence>
<name>A0AAJ1TMG6_9HYPH</name>
<reference evidence="6" key="1">
    <citation type="submission" date="2023-07" db="EMBL/GenBank/DDBJ databases">
        <title>Genomic Encyclopedia of Type Strains, Phase IV (KMG-IV): sequencing the most valuable type-strain genomes for metagenomic binning, comparative biology and taxonomic classification.</title>
        <authorList>
            <person name="Goeker M."/>
        </authorList>
    </citation>
    <scope>NUCLEOTIDE SEQUENCE</scope>
    <source>
        <strain evidence="6">DSM 19569</strain>
    </source>
</reference>
<evidence type="ECO:0000256" key="1">
    <source>
        <dbReference type="ARBA" id="ARBA00023002"/>
    </source>
</evidence>
<organism evidence="6 7">
    <name type="scientific">Methylobacterium brachiatum</name>
    <dbReference type="NCBI Taxonomy" id="269660"/>
    <lineage>
        <taxon>Bacteria</taxon>
        <taxon>Pseudomonadati</taxon>
        <taxon>Pseudomonadota</taxon>
        <taxon>Alphaproteobacteria</taxon>
        <taxon>Hyphomicrobiales</taxon>
        <taxon>Methylobacteriaceae</taxon>
        <taxon>Methylobacterium</taxon>
    </lineage>
</organism>
<comment type="caution">
    <text evidence="6">The sequence shown here is derived from an EMBL/GenBank/DDBJ whole genome shotgun (WGS) entry which is preliminary data.</text>
</comment>
<feature type="domain" description="DinB-like" evidence="5">
    <location>
        <begin position="2"/>
        <end position="126"/>
    </location>
</feature>
<evidence type="ECO:0000313" key="7">
    <source>
        <dbReference type="Proteomes" id="UP001223420"/>
    </source>
</evidence>
<keyword evidence="1 6" id="KW-0560">Oxidoreductase</keyword>
<dbReference type="InterPro" id="IPR005532">
    <property type="entry name" value="SUMF_dom"/>
</dbReference>
<dbReference type="Pfam" id="PF03781">
    <property type="entry name" value="FGE-sulfatase"/>
    <property type="match status" value="1"/>
</dbReference>
<proteinExistence type="predicted"/>
<dbReference type="InterPro" id="IPR030809">
    <property type="entry name" value="EgtB_signatur"/>
</dbReference>
<evidence type="ECO:0000256" key="2">
    <source>
        <dbReference type="ARBA" id="ARBA00023004"/>
    </source>
</evidence>
<dbReference type="GO" id="GO:0044875">
    <property type="term" value="F:gamma-glutamyl hercynylcysteine sulfoxide synthase activity"/>
    <property type="evidence" value="ECO:0007669"/>
    <property type="project" value="UniProtKB-EC"/>
</dbReference>
<dbReference type="AlphaFoldDB" id="A0AAJ1TMG6"/>
<dbReference type="SUPFAM" id="SSF56436">
    <property type="entry name" value="C-type lectin-like"/>
    <property type="match status" value="1"/>
</dbReference>
<keyword evidence="2" id="KW-0408">Iron</keyword>
<comment type="pathway">
    <text evidence="3">Amino-acid biosynthesis; ergothioneine biosynthesis.</text>
</comment>
<protein>
    <submittedName>
        <fullName evidence="6">Iron(II)-dependent oxidoreductase</fullName>
        <ecNumber evidence="6">1.14.99.50</ecNumber>
    </submittedName>
</protein>
<dbReference type="PANTHER" id="PTHR23150:SF36">
    <property type="entry name" value="HERCYNINE OXYGENASE"/>
    <property type="match status" value="1"/>
</dbReference>
<dbReference type="Gene3D" id="1.20.120.450">
    <property type="entry name" value="dinb family like domain"/>
    <property type="match status" value="1"/>
</dbReference>
<dbReference type="InterPro" id="IPR024775">
    <property type="entry name" value="DinB-like"/>
</dbReference>
<gene>
    <name evidence="6" type="ORF">QO001_002342</name>
</gene>
<dbReference type="Proteomes" id="UP001223420">
    <property type="component" value="Unassembled WGS sequence"/>
</dbReference>